<keyword evidence="1" id="KW-0378">Hydrolase</keyword>
<sequence length="345" mass="38820">MELEGTPVQHGYQMPAEWEPHSRCWMGWPERLDNWRDHAVHAQRVFARVATAISKFELVTVCASRDQFVLRESKSSLGSLNASVAGIDWNFNSWGGVDEGCYKDWSLDVLVARKILGVEKLPRFPHSMMLEGGSIHVDGQGTCLTTEECLLNNNRNPHMTKEQIEDNLRRYLGVRKIIWLPRGLYGDDDTNGHIDNMCCFARPGVVILAWTDDESDSQYERSVEAFSVLSNATDANGRKLKVIKLHVPGPLYMTEEEAAGVIQDGEAKPRYPGTRLAASYVNFYIANGGIITPQFGDEKWDKEAVRVLSEVFPDYELVRIEGAREIVLGGGNIHCITQQQPAVRR</sequence>
<dbReference type="GO" id="GO:0004668">
    <property type="term" value="F:protein-arginine deiminase activity"/>
    <property type="evidence" value="ECO:0007669"/>
    <property type="project" value="InterPro"/>
</dbReference>
<dbReference type="Proteomes" id="UP001153076">
    <property type="component" value="Unassembled WGS sequence"/>
</dbReference>
<dbReference type="SUPFAM" id="SSF55909">
    <property type="entry name" value="Pentein"/>
    <property type="match status" value="1"/>
</dbReference>
<dbReference type="Pfam" id="PF04371">
    <property type="entry name" value="PAD_porph"/>
    <property type="match status" value="1"/>
</dbReference>
<name>A0A9Q1KQH3_9CARY</name>
<comment type="caution">
    <text evidence="2">The sequence shown here is derived from an EMBL/GenBank/DDBJ whole genome shotgun (WGS) entry which is preliminary data.</text>
</comment>
<evidence type="ECO:0008006" key="4">
    <source>
        <dbReference type="Google" id="ProtNLM"/>
    </source>
</evidence>
<evidence type="ECO:0000256" key="1">
    <source>
        <dbReference type="ARBA" id="ARBA00022801"/>
    </source>
</evidence>
<dbReference type="Gene3D" id="3.75.10.10">
    <property type="entry name" value="L-arginine/glycine Amidinotransferase, Chain A"/>
    <property type="match status" value="1"/>
</dbReference>
<evidence type="ECO:0000313" key="3">
    <source>
        <dbReference type="Proteomes" id="UP001153076"/>
    </source>
</evidence>
<gene>
    <name evidence="2" type="ORF">Cgig2_030817</name>
</gene>
<dbReference type="NCBIfam" id="TIGR03380">
    <property type="entry name" value="agmatine_aguA"/>
    <property type="match status" value="1"/>
</dbReference>
<dbReference type="PANTHER" id="PTHR31377:SF2">
    <property type="entry name" value="AGMATINE DEIMINASE"/>
    <property type="match status" value="1"/>
</dbReference>
<dbReference type="OrthoDB" id="544103at2759"/>
<dbReference type="HAMAP" id="MF_01841">
    <property type="entry name" value="Agmatine_deimin"/>
    <property type="match status" value="1"/>
</dbReference>
<dbReference type="InterPro" id="IPR007466">
    <property type="entry name" value="Peptidyl-Arg-deiminase_porph"/>
</dbReference>
<evidence type="ECO:0000313" key="2">
    <source>
        <dbReference type="EMBL" id="KAJ8448961.1"/>
    </source>
</evidence>
<dbReference type="GO" id="GO:0009446">
    <property type="term" value="P:putrescine biosynthetic process"/>
    <property type="evidence" value="ECO:0007669"/>
    <property type="project" value="InterPro"/>
</dbReference>
<protein>
    <recommendedName>
        <fullName evidence="4">Agmatine deiminase</fullName>
    </recommendedName>
</protein>
<dbReference type="InterPro" id="IPR017754">
    <property type="entry name" value="Agmatine_deiminase"/>
</dbReference>
<organism evidence="2 3">
    <name type="scientific">Carnegiea gigantea</name>
    <dbReference type="NCBI Taxonomy" id="171969"/>
    <lineage>
        <taxon>Eukaryota</taxon>
        <taxon>Viridiplantae</taxon>
        <taxon>Streptophyta</taxon>
        <taxon>Embryophyta</taxon>
        <taxon>Tracheophyta</taxon>
        <taxon>Spermatophyta</taxon>
        <taxon>Magnoliopsida</taxon>
        <taxon>eudicotyledons</taxon>
        <taxon>Gunneridae</taxon>
        <taxon>Pentapetalae</taxon>
        <taxon>Caryophyllales</taxon>
        <taxon>Cactineae</taxon>
        <taxon>Cactaceae</taxon>
        <taxon>Cactoideae</taxon>
        <taxon>Echinocereeae</taxon>
        <taxon>Carnegiea</taxon>
    </lineage>
</organism>
<dbReference type="AlphaFoldDB" id="A0A9Q1KQH3"/>
<accession>A0A9Q1KQH3</accession>
<dbReference type="PANTHER" id="PTHR31377">
    <property type="entry name" value="AGMATINE DEIMINASE-RELATED"/>
    <property type="match status" value="1"/>
</dbReference>
<dbReference type="GO" id="GO:0047632">
    <property type="term" value="F:agmatine deiminase activity"/>
    <property type="evidence" value="ECO:0007669"/>
    <property type="project" value="InterPro"/>
</dbReference>
<reference evidence="2" key="1">
    <citation type="submission" date="2022-04" db="EMBL/GenBank/DDBJ databases">
        <title>Carnegiea gigantea Genome sequencing and assembly v2.</title>
        <authorList>
            <person name="Copetti D."/>
            <person name="Sanderson M.J."/>
            <person name="Burquez A."/>
            <person name="Wojciechowski M.F."/>
        </authorList>
    </citation>
    <scope>NUCLEOTIDE SEQUENCE</scope>
    <source>
        <strain evidence="2">SGP5-SGP5p</strain>
        <tissue evidence="2">Aerial part</tissue>
    </source>
</reference>
<keyword evidence="3" id="KW-1185">Reference proteome</keyword>
<proteinExistence type="inferred from homology"/>
<dbReference type="EMBL" id="JAKOGI010000026">
    <property type="protein sequence ID" value="KAJ8448961.1"/>
    <property type="molecule type" value="Genomic_DNA"/>
</dbReference>